<dbReference type="Proteomes" id="UP000199702">
    <property type="component" value="Unassembled WGS sequence"/>
</dbReference>
<name>A0A1H6WR07_9FLAO</name>
<dbReference type="PROSITE" id="PS51819">
    <property type="entry name" value="VOC"/>
    <property type="match status" value="1"/>
</dbReference>
<keyword evidence="2" id="KW-0560">Oxidoreductase</keyword>
<dbReference type="RefSeq" id="WP_177169166.1">
    <property type="nucleotide sequence ID" value="NZ_CBCSJU010000003.1"/>
</dbReference>
<dbReference type="EMBL" id="FNYA01000007">
    <property type="protein sequence ID" value="SEJ16687.1"/>
    <property type="molecule type" value="Genomic_DNA"/>
</dbReference>
<dbReference type="AlphaFoldDB" id="A0A1H6WR07"/>
<dbReference type="Pfam" id="PF00903">
    <property type="entry name" value="Glyoxalase"/>
    <property type="match status" value="1"/>
</dbReference>
<feature type="domain" description="VOC" evidence="1">
    <location>
        <begin position="3"/>
        <end position="119"/>
    </location>
</feature>
<protein>
    <submittedName>
        <fullName evidence="2">Catechol 2,3-dioxygenase</fullName>
    </submittedName>
</protein>
<evidence type="ECO:0000259" key="1">
    <source>
        <dbReference type="PROSITE" id="PS51819"/>
    </source>
</evidence>
<accession>A0A1H6WR07</accession>
<gene>
    <name evidence="2" type="ORF">SAMN05660918_2516</name>
</gene>
<dbReference type="InterPro" id="IPR004360">
    <property type="entry name" value="Glyas_Fos-R_dOase_dom"/>
</dbReference>
<dbReference type="InterPro" id="IPR029068">
    <property type="entry name" value="Glyas_Bleomycin-R_OHBP_Dase"/>
</dbReference>
<dbReference type="Gene3D" id="3.10.180.10">
    <property type="entry name" value="2,3-Dihydroxybiphenyl 1,2-Dioxygenase, domain 1"/>
    <property type="match status" value="1"/>
</dbReference>
<evidence type="ECO:0000313" key="2">
    <source>
        <dbReference type="EMBL" id="SEJ16687.1"/>
    </source>
</evidence>
<keyword evidence="3" id="KW-1185">Reference proteome</keyword>
<evidence type="ECO:0000313" key="3">
    <source>
        <dbReference type="Proteomes" id="UP000199702"/>
    </source>
</evidence>
<reference evidence="3" key="1">
    <citation type="submission" date="2016-10" db="EMBL/GenBank/DDBJ databases">
        <authorList>
            <person name="Varghese N."/>
            <person name="Submissions S."/>
        </authorList>
    </citation>
    <scope>NUCLEOTIDE SEQUENCE [LARGE SCALE GENOMIC DNA]</scope>
    <source>
        <strain evidence="3">DSM 17934</strain>
    </source>
</reference>
<proteinExistence type="predicted"/>
<dbReference type="SUPFAM" id="SSF54593">
    <property type="entry name" value="Glyoxalase/Bleomycin resistance protein/Dihydroxybiphenyl dioxygenase"/>
    <property type="match status" value="1"/>
</dbReference>
<sequence>MAKFQPIRPMIWTDKLEETIEFYVNTLGFICGEYNKDWNWASLYKEEAEIMMAVPNEHMVFEKPIFTGSFYINVDQVEELWNNLKDKCKICYEMDDFPWGMREFAIYDNNGYTLQFGQDISI</sequence>
<dbReference type="GO" id="GO:0051213">
    <property type="term" value="F:dioxygenase activity"/>
    <property type="evidence" value="ECO:0007669"/>
    <property type="project" value="UniProtKB-KW"/>
</dbReference>
<keyword evidence="2" id="KW-0223">Dioxygenase</keyword>
<organism evidence="2 3">
    <name type="scientific">Flavobacterium terrigena</name>
    <dbReference type="NCBI Taxonomy" id="402734"/>
    <lineage>
        <taxon>Bacteria</taxon>
        <taxon>Pseudomonadati</taxon>
        <taxon>Bacteroidota</taxon>
        <taxon>Flavobacteriia</taxon>
        <taxon>Flavobacteriales</taxon>
        <taxon>Flavobacteriaceae</taxon>
        <taxon>Flavobacterium</taxon>
    </lineage>
</organism>
<dbReference type="STRING" id="402734.SAMN05660918_2516"/>
<dbReference type="InterPro" id="IPR037523">
    <property type="entry name" value="VOC_core"/>
</dbReference>